<evidence type="ECO:0000313" key="2">
    <source>
        <dbReference type="Proteomes" id="UP000518300"/>
    </source>
</evidence>
<gene>
    <name evidence="1" type="ORF">HG543_52020</name>
</gene>
<name>A0A848M1F9_9BACT</name>
<reference evidence="1 2" key="1">
    <citation type="submission" date="2020-04" db="EMBL/GenBank/DDBJ databases">
        <title>Draft genome of Pyxidicoccus fallax type strain.</title>
        <authorList>
            <person name="Whitworth D.E."/>
        </authorList>
    </citation>
    <scope>NUCLEOTIDE SEQUENCE [LARGE SCALE GENOMIC DNA]</scope>
    <source>
        <strain evidence="1 2">DSM 14698</strain>
    </source>
</reference>
<organism evidence="1 2">
    <name type="scientific">Pyxidicoccus fallax</name>
    <dbReference type="NCBI Taxonomy" id="394095"/>
    <lineage>
        <taxon>Bacteria</taxon>
        <taxon>Pseudomonadati</taxon>
        <taxon>Myxococcota</taxon>
        <taxon>Myxococcia</taxon>
        <taxon>Myxococcales</taxon>
        <taxon>Cystobacterineae</taxon>
        <taxon>Myxococcaceae</taxon>
        <taxon>Pyxidicoccus</taxon>
    </lineage>
</organism>
<accession>A0A848M1F9</accession>
<sequence length="58" mass="6269">VAPLNPAWSAFLILVDLEVGTVSDAARRVMETDEGRRRGEEGLAEAGRFLAAELTRGK</sequence>
<dbReference type="AlphaFoldDB" id="A0A848M1F9"/>
<dbReference type="EMBL" id="JABBJJ010000583">
    <property type="protein sequence ID" value="NMO23333.1"/>
    <property type="molecule type" value="Genomic_DNA"/>
</dbReference>
<proteinExistence type="predicted"/>
<keyword evidence="2" id="KW-1185">Reference proteome</keyword>
<comment type="caution">
    <text evidence="1">The sequence shown here is derived from an EMBL/GenBank/DDBJ whole genome shotgun (WGS) entry which is preliminary data.</text>
</comment>
<feature type="non-terminal residue" evidence="1">
    <location>
        <position position="1"/>
    </location>
</feature>
<evidence type="ECO:0000313" key="1">
    <source>
        <dbReference type="EMBL" id="NMO23333.1"/>
    </source>
</evidence>
<dbReference type="Proteomes" id="UP000518300">
    <property type="component" value="Unassembled WGS sequence"/>
</dbReference>
<protein>
    <submittedName>
        <fullName evidence="1">Uncharacterized protein</fullName>
    </submittedName>
</protein>